<organism evidence="6 7">
    <name type="scientific">Photobacterium gaetbulicola</name>
    <dbReference type="NCBI Taxonomy" id="1295392"/>
    <lineage>
        <taxon>Bacteria</taxon>
        <taxon>Pseudomonadati</taxon>
        <taxon>Pseudomonadota</taxon>
        <taxon>Gammaproteobacteria</taxon>
        <taxon>Vibrionales</taxon>
        <taxon>Vibrionaceae</taxon>
        <taxon>Photobacterium</taxon>
    </lineage>
</organism>
<keyword evidence="3" id="KW-0238">DNA-binding</keyword>
<dbReference type="PROSITE" id="PS50931">
    <property type="entry name" value="HTH_LYSR"/>
    <property type="match status" value="1"/>
</dbReference>
<proteinExistence type="inferred from homology"/>
<dbReference type="PANTHER" id="PTHR30427">
    <property type="entry name" value="TRANSCRIPTIONAL ACTIVATOR PROTEIN LYSR"/>
    <property type="match status" value="1"/>
</dbReference>
<comment type="similarity">
    <text evidence="1">Belongs to the LysR transcriptional regulatory family.</text>
</comment>
<evidence type="ECO:0000259" key="5">
    <source>
        <dbReference type="PROSITE" id="PS50931"/>
    </source>
</evidence>
<evidence type="ECO:0000313" key="7">
    <source>
        <dbReference type="Proteomes" id="UP000031278"/>
    </source>
</evidence>
<keyword evidence="2" id="KW-0805">Transcription regulation</keyword>
<evidence type="ECO:0000256" key="2">
    <source>
        <dbReference type="ARBA" id="ARBA00023015"/>
    </source>
</evidence>
<dbReference type="SUPFAM" id="SSF53850">
    <property type="entry name" value="Periplasmic binding protein-like II"/>
    <property type="match status" value="1"/>
</dbReference>
<dbReference type="Pfam" id="PF00126">
    <property type="entry name" value="HTH_1"/>
    <property type="match status" value="1"/>
</dbReference>
<protein>
    <submittedName>
        <fullName evidence="6">LysR family transcriptional regulator</fullName>
    </submittedName>
</protein>
<dbReference type="GO" id="GO:0003700">
    <property type="term" value="F:DNA-binding transcription factor activity"/>
    <property type="evidence" value="ECO:0007669"/>
    <property type="project" value="InterPro"/>
</dbReference>
<dbReference type="GO" id="GO:0010628">
    <property type="term" value="P:positive regulation of gene expression"/>
    <property type="evidence" value="ECO:0007669"/>
    <property type="project" value="TreeGrafter"/>
</dbReference>
<dbReference type="InterPro" id="IPR005119">
    <property type="entry name" value="LysR_subst-bd"/>
</dbReference>
<dbReference type="Gene3D" id="1.10.10.10">
    <property type="entry name" value="Winged helix-like DNA-binding domain superfamily/Winged helix DNA-binding domain"/>
    <property type="match status" value="1"/>
</dbReference>
<evidence type="ECO:0000313" key="6">
    <source>
        <dbReference type="EMBL" id="KHT61845.1"/>
    </source>
</evidence>
<reference evidence="6 7" key="1">
    <citation type="submission" date="2014-12" db="EMBL/GenBank/DDBJ databases">
        <title>Genome sequencing of Photobacterium gaetbulicola AD005a.</title>
        <authorList>
            <person name="Adrian T.G.S."/>
            <person name="Chan K.G."/>
        </authorList>
    </citation>
    <scope>NUCLEOTIDE SEQUENCE [LARGE SCALE GENOMIC DNA]</scope>
    <source>
        <strain evidence="6 7">AD005a</strain>
    </source>
</reference>
<accession>A0A0B9GAB6</accession>
<gene>
    <name evidence="6" type="ORF">RJ45_20640</name>
</gene>
<sequence>MASRGFTDSQIEAFLWIMRTRSATKAAEKMLITQPAISRLIKQLEQRLGFALFDRVNNRLLPTRKGKLFYDEVEKVYAGLTHLKGFADRLKKQVVGQFNILSMPAFAVNLLPELAMAIDSQFPGLDIGLYSYRSNQIIAEMAAQRFDFAITTDLTEDPRYQSVFYTIPNICLLPEAHPLAQKPFIQISDFDGETLIGGEPNEYIRTSISDLFHEAQITPSKTWSVSLSDMASRLVAGGKGLAIINCLSAMDIPVATVARPFDNPVDYQLQVIIPLEKDMDPLTREINRYLLRAFEQKLTQARERFYP</sequence>
<keyword evidence="4" id="KW-0804">Transcription</keyword>
<dbReference type="PRINTS" id="PR00039">
    <property type="entry name" value="HTHLYSR"/>
</dbReference>
<evidence type="ECO:0000256" key="1">
    <source>
        <dbReference type="ARBA" id="ARBA00009437"/>
    </source>
</evidence>
<dbReference type="InterPro" id="IPR036390">
    <property type="entry name" value="WH_DNA-bd_sf"/>
</dbReference>
<dbReference type="RefSeq" id="WP_039466803.1">
    <property type="nucleotide sequence ID" value="NZ_JWLZ01000189.1"/>
</dbReference>
<dbReference type="Pfam" id="PF03466">
    <property type="entry name" value="LysR_substrate"/>
    <property type="match status" value="1"/>
</dbReference>
<evidence type="ECO:0000256" key="4">
    <source>
        <dbReference type="ARBA" id="ARBA00023163"/>
    </source>
</evidence>
<dbReference type="PANTHER" id="PTHR30427:SF1">
    <property type="entry name" value="TRANSCRIPTIONAL ACTIVATOR PROTEIN LYSR"/>
    <property type="match status" value="1"/>
</dbReference>
<dbReference type="AlphaFoldDB" id="A0A0B9GAB6"/>
<dbReference type="InterPro" id="IPR036388">
    <property type="entry name" value="WH-like_DNA-bd_sf"/>
</dbReference>
<dbReference type="EMBL" id="JWLZ01000189">
    <property type="protein sequence ID" value="KHT61845.1"/>
    <property type="molecule type" value="Genomic_DNA"/>
</dbReference>
<comment type="caution">
    <text evidence="6">The sequence shown here is derived from an EMBL/GenBank/DDBJ whole genome shotgun (WGS) entry which is preliminary data.</text>
</comment>
<dbReference type="Proteomes" id="UP000031278">
    <property type="component" value="Unassembled WGS sequence"/>
</dbReference>
<dbReference type="Gene3D" id="3.40.190.10">
    <property type="entry name" value="Periplasmic binding protein-like II"/>
    <property type="match status" value="2"/>
</dbReference>
<dbReference type="InterPro" id="IPR000847">
    <property type="entry name" value="LysR_HTH_N"/>
</dbReference>
<dbReference type="SUPFAM" id="SSF46785">
    <property type="entry name" value="Winged helix' DNA-binding domain"/>
    <property type="match status" value="1"/>
</dbReference>
<name>A0A0B9GAB6_9GAMM</name>
<dbReference type="GO" id="GO:0043565">
    <property type="term" value="F:sequence-specific DNA binding"/>
    <property type="evidence" value="ECO:0007669"/>
    <property type="project" value="TreeGrafter"/>
</dbReference>
<evidence type="ECO:0000256" key="3">
    <source>
        <dbReference type="ARBA" id="ARBA00023125"/>
    </source>
</evidence>
<feature type="domain" description="HTH lysR-type" evidence="5">
    <location>
        <begin position="10"/>
        <end position="63"/>
    </location>
</feature>